<proteinExistence type="predicted"/>
<dbReference type="HOGENOM" id="CLU_2600846_0_0_9"/>
<name>A5Z8D2_9FIRM</name>
<reference evidence="1 2" key="2">
    <citation type="submission" date="2007-04" db="EMBL/GenBank/DDBJ databases">
        <title>Draft genome sequence of Eubacterium ventriosum (ATCC 27560).</title>
        <authorList>
            <person name="Sudarsanam P."/>
            <person name="Ley R."/>
            <person name="Guruge J."/>
            <person name="Turnbaugh P.J."/>
            <person name="Mahowald M."/>
            <person name="Liep D."/>
            <person name="Gordon J."/>
        </authorList>
    </citation>
    <scope>NUCLEOTIDE SEQUENCE [LARGE SCALE GENOMIC DNA]</scope>
    <source>
        <strain evidence="1 2">ATCC 27560</strain>
    </source>
</reference>
<evidence type="ECO:0000313" key="1">
    <source>
        <dbReference type="EMBL" id="EDM50655.1"/>
    </source>
</evidence>
<dbReference type="STRING" id="411463.EUBVEN_01973"/>
<accession>A5Z8D2</accession>
<protein>
    <submittedName>
        <fullName evidence="1">Uncharacterized protein</fullName>
    </submittedName>
</protein>
<gene>
    <name evidence="1" type="ORF">EUBVEN_01973</name>
</gene>
<sequence length="79" mass="9236">MDCLYIKVIQAVLHAIIFCSLPDCYVLRTHTILPVHSHITQLRFAFLLMFGARLKVFSAPLCKHRCSKTFLRCKLHIFF</sequence>
<dbReference type="AlphaFoldDB" id="A5Z8D2"/>
<reference evidence="1 2" key="1">
    <citation type="submission" date="2007-03" db="EMBL/GenBank/DDBJ databases">
        <authorList>
            <person name="Fulton L."/>
            <person name="Clifton S."/>
            <person name="Fulton B."/>
            <person name="Xu J."/>
            <person name="Minx P."/>
            <person name="Pepin K.H."/>
            <person name="Johnson M."/>
            <person name="Thiruvilangam P."/>
            <person name="Bhonagiri V."/>
            <person name="Nash W.E."/>
            <person name="Mardis E.R."/>
            <person name="Wilson R.K."/>
        </authorList>
    </citation>
    <scope>NUCLEOTIDE SEQUENCE [LARGE SCALE GENOMIC DNA]</scope>
    <source>
        <strain evidence="1 2">ATCC 27560</strain>
    </source>
</reference>
<evidence type="ECO:0000313" key="2">
    <source>
        <dbReference type="Proteomes" id="UP000006000"/>
    </source>
</evidence>
<dbReference type="Proteomes" id="UP000006000">
    <property type="component" value="Unassembled WGS sequence"/>
</dbReference>
<organism evidence="1 2">
    <name type="scientific">Eubacterium ventriosum ATCC 27560</name>
    <dbReference type="NCBI Taxonomy" id="411463"/>
    <lineage>
        <taxon>Bacteria</taxon>
        <taxon>Bacillati</taxon>
        <taxon>Bacillota</taxon>
        <taxon>Clostridia</taxon>
        <taxon>Eubacteriales</taxon>
        <taxon>Eubacteriaceae</taxon>
        <taxon>Eubacterium</taxon>
    </lineage>
</organism>
<comment type="caution">
    <text evidence="1">The sequence shown here is derived from an EMBL/GenBank/DDBJ whole genome shotgun (WGS) entry which is preliminary data.</text>
</comment>
<dbReference type="EMBL" id="AAVL02000036">
    <property type="protein sequence ID" value="EDM50655.1"/>
    <property type="molecule type" value="Genomic_DNA"/>
</dbReference>